<comment type="caution">
    <text evidence="2">The sequence shown here is derived from an EMBL/GenBank/DDBJ whole genome shotgun (WGS) entry which is preliminary data.</text>
</comment>
<feature type="compositionally biased region" description="Basic and acidic residues" evidence="1">
    <location>
        <begin position="467"/>
        <end position="477"/>
    </location>
</feature>
<dbReference type="AlphaFoldDB" id="A0A9P4TNB0"/>
<evidence type="ECO:0000313" key="2">
    <source>
        <dbReference type="EMBL" id="KAF3008824.1"/>
    </source>
</evidence>
<feature type="compositionally biased region" description="Polar residues" evidence="1">
    <location>
        <begin position="136"/>
        <end position="150"/>
    </location>
</feature>
<feature type="region of interest" description="Disordered" evidence="1">
    <location>
        <begin position="111"/>
        <end position="174"/>
    </location>
</feature>
<gene>
    <name evidence="2" type="ORF">E8E13_010716</name>
</gene>
<feature type="compositionally biased region" description="Basic and acidic residues" evidence="1">
    <location>
        <begin position="494"/>
        <end position="507"/>
    </location>
</feature>
<feature type="compositionally biased region" description="Basic and acidic residues" evidence="1">
    <location>
        <begin position="125"/>
        <end position="134"/>
    </location>
</feature>
<reference evidence="2" key="1">
    <citation type="submission" date="2019-04" db="EMBL/GenBank/DDBJ databases">
        <title>Sequencing of skin fungus with MAO and IRED activity.</title>
        <authorList>
            <person name="Marsaioli A.J."/>
            <person name="Bonatto J.M.C."/>
            <person name="Reis Junior O."/>
        </authorList>
    </citation>
    <scope>NUCLEOTIDE SEQUENCE</scope>
    <source>
        <strain evidence="2">30M1</strain>
    </source>
</reference>
<feature type="region of interest" description="Disordered" evidence="1">
    <location>
        <begin position="1"/>
        <end position="37"/>
    </location>
</feature>
<sequence>MPKLQHPARDSRQRVKEEKFYHINTPEQTGADKGAGEVASDEFHHVSMRREKSNVKIKDKIRNLNARVMKRARKAIHLEQMAMHKKNLKIERPANKLHRLGSLLSCMTRAASVDDPTPNSIARASTEDSTEKKLSRSTIIHQPHLQSRSRSTPKKAIPELGSQRTPSSDDSRLSISEAGQNTRLARLATVIAKHCSGYRLEEDAEDICKQLKLYTQVYSTRSAEPLSPRNTSISARLAMFYPSTLVPMDLVLKFPPALYTSIIADNARRASLDMVELNQIWSEFIGPAPGSWRILLSSRMQLLSESEVEKLCKLATESLYCWAYWTLSIKMRGTGKEGAMNDDRWRDYVAKLAYTNHFDASAIAKQLIVVGWKYIDISDLRSTIDMVKVLEMSMSPVRGFKSNIAKTAVREGKVNVSCQTSMSTATVPEEMAGSMVRHNKASPKATIGSEPDVSVHQRPIGPGTYHIENDDADKIGKEPLQSSCSSQEDSTPEGENKESPKAEEKALKPAHSSLDILREINDD</sequence>
<accession>A0A9P4TNB0</accession>
<evidence type="ECO:0000313" key="3">
    <source>
        <dbReference type="Proteomes" id="UP000801428"/>
    </source>
</evidence>
<keyword evidence="3" id="KW-1185">Reference proteome</keyword>
<feature type="region of interest" description="Disordered" evidence="1">
    <location>
        <begin position="436"/>
        <end position="523"/>
    </location>
</feature>
<evidence type="ECO:0000256" key="1">
    <source>
        <dbReference type="SAM" id="MobiDB-lite"/>
    </source>
</evidence>
<organism evidence="2 3">
    <name type="scientific">Curvularia kusanoi</name>
    <name type="common">Cochliobolus kusanoi</name>
    <dbReference type="NCBI Taxonomy" id="90978"/>
    <lineage>
        <taxon>Eukaryota</taxon>
        <taxon>Fungi</taxon>
        <taxon>Dikarya</taxon>
        <taxon>Ascomycota</taxon>
        <taxon>Pezizomycotina</taxon>
        <taxon>Dothideomycetes</taxon>
        <taxon>Pleosporomycetidae</taxon>
        <taxon>Pleosporales</taxon>
        <taxon>Pleosporineae</taxon>
        <taxon>Pleosporaceae</taxon>
        <taxon>Curvularia</taxon>
    </lineage>
</organism>
<proteinExistence type="predicted"/>
<dbReference type="OrthoDB" id="3800477at2759"/>
<dbReference type="EMBL" id="SWKU01000003">
    <property type="protein sequence ID" value="KAF3008824.1"/>
    <property type="molecule type" value="Genomic_DNA"/>
</dbReference>
<protein>
    <submittedName>
        <fullName evidence="2">Uncharacterized protein</fullName>
    </submittedName>
</protein>
<dbReference type="Proteomes" id="UP000801428">
    <property type="component" value="Unassembled WGS sequence"/>
</dbReference>
<name>A0A9P4TNB0_CURKU</name>
<feature type="compositionally biased region" description="Basic and acidic residues" evidence="1">
    <location>
        <begin position="7"/>
        <end position="21"/>
    </location>
</feature>
<feature type="compositionally biased region" description="Polar residues" evidence="1">
    <location>
        <begin position="480"/>
        <end position="489"/>
    </location>
</feature>